<protein>
    <recommendedName>
        <fullName evidence="1">UspA domain-containing protein</fullName>
    </recommendedName>
</protein>
<accession>A0A199VIB9</accession>
<dbReference type="AlphaFoldDB" id="A0A199VIB9"/>
<dbReference type="InterPro" id="IPR006016">
    <property type="entry name" value="UspA"/>
</dbReference>
<dbReference type="Proteomes" id="UP000092600">
    <property type="component" value="Unassembled WGS sequence"/>
</dbReference>
<evidence type="ECO:0000313" key="2">
    <source>
        <dbReference type="EMBL" id="OAY76849.1"/>
    </source>
</evidence>
<feature type="domain" description="UspA" evidence="1">
    <location>
        <begin position="54"/>
        <end position="106"/>
    </location>
</feature>
<dbReference type="InterPro" id="IPR014729">
    <property type="entry name" value="Rossmann-like_a/b/a_fold"/>
</dbReference>
<dbReference type="SUPFAM" id="SSF52402">
    <property type="entry name" value="Adenine nucleotide alpha hydrolases-like"/>
    <property type="match status" value="1"/>
</dbReference>
<comment type="caution">
    <text evidence="2">The sequence shown here is derived from an EMBL/GenBank/DDBJ whole genome shotgun (WGS) entry which is preliminary data.</text>
</comment>
<dbReference type="EMBL" id="LSRQ01001688">
    <property type="protein sequence ID" value="OAY76849.1"/>
    <property type="molecule type" value="Genomic_DNA"/>
</dbReference>
<gene>
    <name evidence="2" type="ORF">ACMD2_15356</name>
</gene>
<proteinExistence type="predicted"/>
<dbReference type="Gene3D" id="3.40.50.620">
    <property type="entry name" value="HUPs"/>
    <property type="match status" value="1"/>
</dbReference>
<evidence type="ECO:0000259" key="1">
    <source>
        <dbReference type="Pfam" id="PF00582"/>
    </source>
</evidence>
<evidence type="ECO:0000313" key="3">
    <source>
        <dbReference type="Proteomes" id="UP000092600"/>
    </source>
</evidence>
<dbReference type="Pfam" id="PF00582">
    <property type="entry name" value="Usp"/>
    <property type="match status" value="1"/>
</dbReference>
<reference evidence="2 3" key="1">
    <citation type="journal article" date="2016" name="DNA Res.">
        <title>The draft genome of MD-2 pineapple using hybrid error correction of long reads.</title>
        <authorList>
            <person name="Redwan R.M."/>
            <person name="Saidin A."/>
            <person name="Kumar S.V."/>
        </authorList>
    </citation>
    <scope>NUCLEOTIDE SEQUENCE [LARGE SCALE GENOMIC DNA]</scope>
    <source>
        <strain evidence="3">cv. MD2</strain>
        <tissue evidence="2">Leaf</tissue>
    </source>
</reference>
<name>A0A199VIB9_ANACO</name>
<sequence>MVLVPVVVRCGFKAMSRRISSGPRTRSLSVPWICAPIETFVSICIVIEPFSFAVTVRTEVMIGDPKVMICKATVTLYADLLVIGRHSIRPISWMFLGSVSKYCVNHPSLEITQILGIHRKKTEEIVEYAEIENCFVESECVVGFM</sequence>
<organism evidence="2 3">
    <name type="scientific">Ananas comosus</name>
    <name type="common">Pineapple</name>
    <name type="synonym">Ananas ananas</name>
    <dbReference type="NCBI Taxonomy" id="4615"/>
    <lineage>
        <taxon>Eukaryota</taxon>
        <taxon>Viridiplantae</taxon>
        <taxon>Streptophyta</taxon>
        <taxon>Embryophyta</taxon>
        <taxon>Tracheophyta</taxon>
        <taxon>Spermatophyta</taxon>
        <taxon>Magnoliopsida</taxon>
        <taxon>Liliopsida</taxon>
        <taxon>Poales</taxon>
        <taxon>Bromeliaceae</taxon>
        <taxon>Bromelioideae</taxon>
        <taxon>Ananas</taxon>
    </lineage>
</organism>
<dbReference type="PANTHER" id="PTHR31964:SF122">
    <property type="entry name" value="OS02G0760500 PROTEIN"/>
    <property type="match status" value="1"/>
</dbReference>
<dbReference type="PANTHER" id="PTHR31964">
    <property type="entry name" value="ADENINE NUCLEOTIDE ALPHA HYDROLASES-LIKE SUPERFAMILY PROTEIN"/>
    <property type="match status" value="1"/>
</dbReference>
<dbReference type="STRING" id="4615.A0A199VIB9"/>